<dbReference type="Pfam" id="PF00528">
    <property type="entry name" value="BPD_transp_1"/>
    <property type="match status" value="2"/>
</dbReference>
<feature type="transmembrane region" description="Helical" evidence="8">
    <location>
        <begin position="321"/>
        <end position="346"/>
    </location>
</feature>
<feature type="transmembrane region" description="Helical" evidence="8">
    <location>
        <begin position="50"/>
        <end position="71"/>
    </location>
</feature>
<comment type="subcellular location">
    <subcellularLocation>
        <location evidence="1">Cell inner membrane</location>
        <topology evidence="1">Multi-pass membrane protein</topology>
    </subcellularLocation>
    <subcellularLocation>
        <location evidence="8">Cell membrane</location>
        <topology evidence="8">Multi-pass membrane protein</topology>
    </subcellularLocation>
</comment>
<dbReference type="GO" id="GO:0005886">
    <property type="term" value="C:plasma membrane"/>
    <property type="evidence" value="ECO:0007669"/>
    <property type="project" value="UniProtKB-SubCell"/>
</dbReference>
<keyword evidence="3" id="KW-1003">Cell membrane</keyword>
<evidence type="ECO:0000256" key="6">
    <source>
        <dbReference type="ARBA" id="ARBA00022989"/>
    </source>
</evidence>
<feature type="transmembrane region" description="Helical" evidence="8">
    <location>
        <begin position="393"/>
        <end position="415"/>
    </location>
</feature>
<keyword evidence="4" id="KW-0997">Cell inner membrane</keyword>
<dbReference type="PANTHER" id="PTHR43357">
    <property type="entry name" value="INNER MEMBRANE ABC TRANSPORTER PERMEASE PROTEIN YDCV"/>
    <property type="match status" value="1"/>
</dbReference>
<dbReference type="OrthoDB" id="9795403at2"/>
<organism evidence="10 11">
    <name type="scientific">Halarcobacter anaerophilus</name>
    <dbReference type="NCBI Taxonomy" id="877500"/>
    <lineage>
        <taxon>Bacteria</taxon>
        <taxon>Pseudomonadati</taxon>
        <taxon>Campylobacterota</taxon>
        <taxon>Epsilonproteobacteria</taxon>
        <taxon>Campylobacterales</taxon>
        <taxon>Arcobacteraceae</taxon>
        <taxon>Halarcobacter</taxon>
    </lineage>
</organism>
<keyword evidence="11" id="KW-1185">Reference proteome</keyword>
<keyword evidence="6 8" id="KW-1133">Transmembrane helix</keyword>
<evidence type="ECO:0000256" key="1">
    <source>
        <dbReference type="ARBA" id="ARBA00004429"/>
    </source>
</evidence>
<feature type="transmembrane region" description="Helical" evidence="8">
    <location>
        <begin position="444"/>
        <end position="465"/>
    </location>
</feature>
<evidence type="ECO:0000256" key="4">
    <source>
        <dbReference type="ARBA" id="ARBA00022519"/>
    </source>
</evidence>
<dbReference type="STRING" id="877500.GCA_000935065_01606"/>
<evidence type="ECO:0000259" key="9">
    <source>
        <dbReference type="PROSITE" id="PS50928"/>
    </source>
</evidence>
<evidence type="ECO:0000313" key="10">
    <source>
        <dbReference type="EMBL" id="RXJ63131.1"/>
    </source>
</evidence>
<reference evidence="10 11" key="1">
    <citation type="submission" date="2017-10" db="EMBL/GenBank/DDBJ databases">
        <title>Genomics of the genus Arcobacter.</title>
        <authorList>
            <person name="Perez-Cataluna A."/>
            <person name="Figueras M.J."/>
        </authorList>
    </citation>
    <scope>NUCLEOTIDE SEQUENCE [LARGE SCALE GENOMIC DNA]</scope>
    <source>
        <strain evidence="10 11">DSM 24636</strain>
    </source>
</reference>
<feature type="transmembrane region" description="Helical" evidence="8">
    <location>
        <begin position="236"/>
        <end position="253"/>
    </location>
</feature>
<dbReference type="AlphaFoldDB" id="A0A4Q0Y4C8"/>
<proteinExistence type="inferred from homology"/>
<dbReference type="Gene3D" id="1.10.3720.10">
    <property type="entry name" value="MetI-like"/>
    <property type="match status" value="2"/>
</dbReference>
<keyword evidence="7 8" id="KW-0472">Membrane</keyword>
<evidence type="ECO:0000313" key="11">
    <source>
        <dbReference type="Proteomes" id="UP000290191"/>
    </source>
</evidence>
<dbReference type="CDD" id="cd06261">
    <property type="entry name" value="TM_PBP2"/>
    <property type="match status" value="2"/>
</dbReference>
<feature type="domain" description="ABC transmembrane type-1" evidence="9">
    <location>
        <begin position="48"/>
        <end position="254"/>
    </location>
</feature>
<keyword evidence="5 8" id="KW-0812">Transmembrane</keyword>
<comment type="similarity">
    <text evidence="8">Belongs to the binding-protein-dependent transport system permease family.</text>
</comment>
<name>A0A4Q0Y4C8_9BACT</name>
<feature type="transmembrane region" description="Helical" evidence="8">
    <location>
        <begin position="498"/>
        <end position="520"/>
    </location>
</feature>
<feature type="transmembrane region" description="Helical" evidence="8">
    <location>
        <begin position="128"/>
        <end position="151"/>
    </location>
</feature>
<dbReference type="InterPro" id="IPR000515">
    <property type="entry name" value="MetI-like"/>
</dbReference>
<evidence type="ECO:0000256" key="5">
    <source>
        <dbReference type="ARBA" id="ARBA00022692"/>
    </source>
</evidence>
<dbReference type="Proteomes" id="UP000290191">
    <property type="component" value="Unassembled WGS sequence"/>
</dbReference>
<evidence type="ECO:0000256" key="3">
    <source>
        <dbReference type="ARBA" id="ARBA00022475"/>
    </source>
</evidence>
<sequence>MKIFNKLTISSVLLTLLISTPALILVSNIFSSSKNWEHLVHTVLFEYIFNSLYIMVGVAVLTSIMGFSTAYVTTFFKFSGSRFFHYASILPFAMPTYIISYIYGGMFDITGTVTTFILDLFEKRLDEVYFFDIMSIEGAIIVMSLVLYPYVYLISKTYLKAESSSIIDASKTMGLSNFQIFYKVIIPISRPAIVAGVILAVMEAVADFGVMDYYGVSTFVTGIFRTWLGMGSVEDASKLASMLMLFIFLLIFLERFQRRNRKYKSSGKDFKPITKEKLSKTGNIIAFLVCFIPFFFGFLLPFTQMSYWFYISYEDIIDESFLTVLIQTLSLGIFSSILITILAFIITYNVRVHKNKIAENLVQISKLGYSIPGAVVAVGILSFFSLVDKSLNILISGTVLAIIFGYVVRFIAVSINNYEAGFSKIPQTYDDACKTMQIGGFQTFFKMILPLIKGSMTASFIIVFIEVVKELPLTMILRPFNFDTLPVMSHELVTQSQIIESSVPAMFIVLLGIVSVILLARKMVKD</sequence>
<evidence type="ECO:0000256" key="7">
    <source>
        <dbReference type="ARBA" id="ARBA00023136"/>
    </source>
</evidence>
<dbReference type="PROSITE" id="PS50928">
    <property type="entry name" value="ABC_TM1"/>
    <property type="match status" value="2"/>
</dbReference>
<gene>
    <name evidence="10" type="ORF">CRV06_07670</name>
</gene>
<feature type="transmembrane region" description="Helical" evidence="8">
    <location>
        <begin position="367"/>
        <end position="387"/>
    </location>
</feature>
<keyword evidence="2 8" id="KW-0813">Transport</keyword>
<accession>A0A4Q0Y4C8</accession>
<feature type="transmembrane region" description="Helical" evidence="8">
    <location>
        <begin position="284"/>
        <end position="309"/>
    </location>
</feature>
<dbReference type="InterPro" id="IPR035906">
    <property type="entry name" value="MetI-like_sf"/>
</dbReference>
<evidence type="ECO:0000256" key="8">
    <source>
        <dbReference type="RuleBase" id="RU363032"/>
    </source>
</evidence>
<dbReference type="RefSeq" id="WP_129082015.1">
    <property type="nucleotide sequence ID" value="NZ_CP041070.1"/>
</dbReference>
<comment type="caution">
    <text evidence="10">The sequence shown here is derived from an EMBL/GenBank/DDBJ whole genome shotgun (WGS) entry which is preliminary data.</text>
</comment>
<feature type="domain" description="ABC transmembrane type-1" evidence="9">
    <location>
        <begin position="325"/>
        <end position="519"/>
    </location>
</feature>
<dbReference type="PANTHER" id="PTHR43357:SF3">
    <property type="entry name" value="FE(3+)-TRANSPORT SYSTEM PERMEASE PROTEIN FBPB 2"/>
    <property type="match status" value="1"/>
</dbReference>
<evidence type="ECO:0000256" key="2">
    <source>
        <dbReference type="ARBA" id="ARBA00022448"/>
    </source>
</evidence>
<dbReference type="GO" id="GO:0055085">
    <property type="term" value="P:transmembrane transport"/>
    <property type="evidence" value="ECO:0007669"/>
    <property type="project" value="InterPro"/>
</dbReference>
<dbReference type="SUPFAM" id="SSF161098">
    <property type="entry name" value="MetI-like"/>
    <property type="match status" value="2"/>
</dbReference>
<protein>
    <submittedName>
        <fullName evidence="10">Iron ABC transporter</fullName>
    </submittedName>
</protein>
<dbReference type="EMBL" id="PDKO01000005">
    <property type="protein sequence ID" value="RXJ63131.1"/>
    <property type="molecule type" value="Genomic_DNA"/>
</dbReference>